<evidence type="ECO:0000256" key="7">
    <source>
        <dbReference type="ARBA" id="ARBA00022771"/>
    </source>
</evidence>
<comment type="cofactor">
    <cofactor evidence="12 13">
        <name>Zn(2+)</name>
        <dbReference type="ChEBI" id="CHEBI:29105"/>
    </cofactor>
    <text evidence="12 13">Binds 1 zinc ion per monomer.</text>
</comment>
<dbReference type="Gene3D" id="1.10.860.10">
    <property type="entry name" value="DNAb Helicase, Chain A"/>
    <property type="match status" value="1"/>
</dbReference>
<feature type="zinc finger region" description="CHC2-type" evidence="12">
    <location>
        <begin position="43"/>
        <end position="67"/>
    </location>
</feature>
<keyword evidence="1 12" id="KW-0240">DNA-directed RNA polymerase</keyword>
<dbReference type="SUPFAM" id="SSF57783">
    <property type="entry name" value="Zinc beta-ribbon"/>
    <property type="match status" value="1"/>
</dbReference>
<dbReference type="Gene3D" id="3.90.980.10">
    <property type="entry name" value="DNA primase, catalytic core, N-terminal domain"/>
    <property type="match status" value="1"/>
</dbReference>
<dbReference type="InterPro" id="IPR019475">
    <property type="entry name" value="DNA_primase_DnaB-bd"/>
</dbReference>
<accession>A0ABS2Q6H4</accession>
<evidence type="ECO:0000256" key="4">
    <source>
        <dbReference type="ARBA" id="ARBA00022695"/>
    </source>
</evidence>
<keyword evidence="14" id="KW-0175">Coiled coil</keyword>
<evidence type="ECO:0000259" key="15">
    <source>
        <dbReference type="PROSITE" id="PS50880"/>
    </source>
</evidence>
<dbReference type="InterPro" id="IPR002694">
    <property type="entry name" value="Znf_CHC2"/>
</dbReference>
<dbReference type="InterPro" id="IPR006171">
    <property type="entry name" value="TOPRIM_dom"/>
</dbReference>
<dbReference type="InterPro" id="IPR050219">
    <property type="entry name" value="DnaG_primase"/>
</dbReference>
<evidence type="ECO:0000256" key="10">
    <source>
        <dbReference type="ARBA" id="ARBA00023125"/>
    </source>
</evidence>
<dbReference type="Pfam" id="PF01807">
    <property type="entry name" value="Zn_ribbon_DnaG"/>
    <property type="match status" value="1"/>
</dbReference>
<keyword evidence="9" id="KW-0460">Magnesium</keyword>
<dbReference type="EMBL" id="JAFBEV010000005">
    <property type="protein sequence ID" value="MBM7657328.1"/>
    <property type="molecule type" value="Genomic_DNA"/>
</dbReference>
<comment type="similarity">
    <text evidence="12 13">Belongs to the DnaG primase family.</text>
</comment>
<comment type="subunit">
    <text evidence="12">Monomer. Interacts with DnaB.</text>
</comment>
<dbReference type="HAMAP" id="MF_00974">
    <property type="entry name" value="DNA_primase_DnaG"/>
    <property type="match status" value="1"/>
</dbReference>
<evidence type="ECO:0000256" key="3">
    <source>
        <dbReference type="ARBA" id="ARBA00022679"/>
    </source>
</evidence>
<dbReference type="SUPFAM" id="SSF56731">
    <property type="entry name" value="DNA primase core"/>
    <property type="match status" value="1"/>
</dbReference>
<keyword evidence="3 12" id="KW-0808">Transferase</keyword>
<feature type="domain" description="Toprim" evidence="15">
    <location>
        <begin position="265"/>
        <end position="345"/>
    </location>
</feature>
<dbReference type="InterPro" id="IPR036185">
    <property type="entry name" value="DNA_heli_DnaB-like_N_sf"/>
</dbReference>
<dbReference type="SUPFAM" id="SSF48024">
    <property type="entry name" value="N-terminal domain of DnaB helicase"/>
    <property type="match status" value="1"/>
</dbReference>
<evidence type="ECO:0000313" key="16">
    <source>
        <dbReference type="EMBL" id="MBM7657328.1"/>
    </source>
</evidence>
<evidence type="ECO:0000256" key="1">
    <source>
        <dbReference type="ARBA" id="ARBA00022478"/>
    </source>
</evidence>
<dbReference type="InterPro" id="IPR036977">
    <property type="entry name" value="DNA_primase_Znf_CHC2"/>
</dbReference>
<comment type="caution">
    <text evidence="16">The sequence shown here is derived from an EMBL/GenBank/DDBJ whole genome shotgun (WGS) entry which is preliminary data.</text>
</comment>
<gene>
    <name evidence="12" type="primary">dnaG</name>
    <name evidence="16" type="ORF">JOC27_000771</name>
</gene>
<comment type="function">
    <text evidence="12 13">RNA polymerase that catalyzes the synthesis of short RNA molecules used as primers for DNA polymerase during DNA replication.</text>
</comment>
<dbReference type="PROSITE" id="PS50880">
    <property type="entry name" value="TOPRIM"/>
    <property type="match status" value="1"/>
</dbReference>
<dbReference type="Gene3D" id="3.90.580.10">
    <property type="entry name" value="Zinc finger, CHC2-type domain"/>
    <property type="match status" value="1"/>
</dbReference>
<keyword evidence="6 12" id="KW-0479">Metal-binding</keyword>
<comment type="catalytic activity">
    <reaction evidence="12">
        <text>ssDNA + n NTP = ssDNA/pppN(pN)n-1 hybrid + (n-1) diphosphate.</text>
        <dbReference type="EC" id="2.7.7.101"/>
    </reaction>
</comment>
<dbReference type="NCBIfam" id="TIGR01391">
    <property type="entry name" value="dnaG"/>
    <property type="match status" value="1"/>
</dbReference>
<dbReference type="CDD" id="cd03364">
    <property type="entry name" value="TOPRIM_DnaG_primases"/>
    <property type="match status" value="1"/>
</dbReference>
<evidence type="ECO:0000256" key="14">
    <source>
        <dbReference type="SAM" id="Coils"/>
    </source>
</evidence>
<dbReference type="Pfam" id="PF10410">
    <property type="entry name" value="DnaB_bind"/>
    <property type="match status" value="1"/>
</dbReference>
<evidence type="ECO:0000256" key="6">
    <source>
        <dbReference type="ARBA" id="ARBA00022723"/>
    </source>
</evidence>
<evidence type="ECO:0000313" key="17">
    <source>
        <dbReference type="Proteomes" id="UP000823201"/>
    </source>
</evidence>
<evidence type="ECO:0000256" key="13">
    <source>
        <dbReference type="PIRNR" id="PIRNR002811"/>
    </source>
</evidence>
<dbReference type="Pfam" id="PF13155">
    <property type="entry name" value="Toprim_2"/>
    <property type="match status" value="1"/>
</dbReference>
<dbReference type="GO" id="GO:0016779">
    <property type="term" value="F:nucleotidyltransferase activity"/>
    <property type="evidence" value="ECO:0007669"/>
    <property type="project" value="UniProtKB-KW"/>
</dbReference>
<keyword evidence="5 12" id="KW-0235">DNA replication</keyword>
<dbReference type="PANTHER" id="PTHR30313">
    <property type="entry name" value="DNA PRIMASE"/>
    <property type="match status" value="1"/>
</dbReference>
<keyword evidence="10 12" id="KW-0238">DNA-binding</keyword>
<dbReference type="InterPro" id="IPR034151">
    <property type="entry name" value="TOPRIM_DnaG_bac"/>
</dbReference>
<dbReference type="Proteomes" id="UP000823201">
    <property type="component" value="Unassembled WGS sequence"/>
</dbReference>
<keyword evidence="11 12" id="KW-0804">Transcription</keyword>
<keyword evidence="2 12" id="KW-0639">Primosome</keyword>
<evidence type="ECO:0000256" key="11">
    <source>
        <dbReference type="ARBA" id="ARBA00023163"/>
    </source>
</evidence>
<evidence type="ECO:0000256" key="5">
    <source>
        <dbReference type="ARBA" id="ARBA00022705"/>
    </source>
</evidence>
<proteinExistence type="inferred from homology"/>
<dbReference type="SMART" id="SM00493">
    <property type="entry name" value="TOPRIM"/>
    <property type="match status" value="1"/>
</dbReference>
<dbReference type="Gene3D" id="3.40.1360.10">
    <property type="match status" value="1"/>
</dbReference>
<keyword evidence="17" id="KW-1185">Reference proteome</keyword>
<dbReference type="InterPro" id="IPR016136">
    <property type="entry name" value="DNA_helicase_N/primase_C"/>
</dbReference>
<evidence type="ECO:0000256" key="9">
    <source>
        <dbReference type="ARBA" id="ARBA00022842"/>
    </source>
</evidence>
<dbReference type="Pfam" id="PF08275">
    <property type="entry name" value="DNAG_N"/>
    <property type="match status" value="1"/>
</dbReference>
<dbReference type="PANTHER" id="PTHR30313:SF2">
    <property type="entry name" value="DNA PRIMASE"/>
    <property type="match status" value="1"/>
</dbReference>
<comment type="domain">
    <text evidence="12">Contains an N-terminal zinc-binding domain, a central core domain that contains the primase activity, and a C-terminal DnaB-binding domain.</text>
</comment>
<keyword evidence="8 12" id="KW-0862">Zinc</keyword>
<dbReference type="InterPro" id="IPR013264">
    <property type="entry name" value="DNAG_N"/>
</dbReference>
<dbReference type="SMART" id="SM00400">
    <property type="entry name" value="ZnF_CHCC"/>
    <property type="match status" value="1"/>
</dbReference>
<evidence type="ECO:0000256" key="2">
    <source>
        <dbReference type="ARBA" id="ARBA00022515"/>
    </source>
</evidence>
<dbReference type="EC" id="2.7.7.101" evidence="12"/>
<reference evidence="16 17" key="1">
    <citation type="submission" date="2021-01" db="EMBL/GenBank/DDBJ databases">
        <title>Genomic Encyclopedia of Type Strains, Phase IV (KMG-IV): sequencing the most valuable type-strain genomes for metagenomic binning, comparative biology and taxonomic classification.</title>
        <authorList>
            <person name="Goeker M."/>
        </authorList>
    </citation>
    <scope>NUCLEOTIDE SEQUENCE [LARGE SCALE GENOMIC DNA]</scope>
    <source>
        <strain evidence="16 17">DSM 100968</strain>
    </source>
</reference>
<dbReference type="InterPro" id="IPR037068">
    <property type="entry name" value="DNA_primase_core_N_sf"/>
</dbReference>
<dbReference type="PIRSF" id="PIRSF002811">
    <property type="entry name" value="DnaG"/>
    <property type="match status" value="1"/>
</dbReference>
<keyword evidence="7 12" id="KW-0863">Zinc-finger</keyword>
<keyword evidence="4 12" id="KW-0548">Nucleotidyltransferase</keyword>
<protein>
    <recommendedName>
        <fullName evidence="12 13">DNA primase</fullName>
        <ecNumber evidence="12">2.7.7.101</ecNumber>
    </recommendedName>
</protein>
<evidence type="ECO:0000256" key="8">
    <source>
        <dbReference type="ARBA" id="ARBA00022833"/>
    </source>
</evidence>
<evidence type="ECO:0000256" key="12">
    <source>
        <dbReference type="HAMAP-Rule" id="MF_00974"/>
    </source>
</evidence>
<name>A0ABS2Q6H4_9BACL</name>
<dbReference type="InterPro" id="IPR030846">
    <property type="entry name" value="DnaG_bac"/>
</dbReference>
<dbReference type="InterPro" id="IPR006295">
    <property type="entry name" value="DNA_primase_DnaG"/>
</dbReference>
<sequence length="603" mass="68197">MVHDILQVQQQKIEEIRKSLDIVDVIGDYVQLSKQGKEFVGLCPFHSEKSPSFSVNPEKQLYHCFGCGAGGNIFTFLMEIEGMSFAEAADRLADRAKIDLGHFSSTASGRSAPSDQNKKHLAAFELLTKFYHYLLTTAKYGSVGMAYLEKRAFSQEIIERFQIGYAVNSWNAASSLLQRRHVDLSQMAKLGLVASRGFDQKYFDKYRNRIIFPIFNLRGKAIAFAGRTLGDEKPKYLNTPESPIFHKGDILYGYHLARPEIRKRNQVVLLEGYVDVIRAHQFGITWSVASMGTSLTEKQASILKRSAETIVVCYDSDSAGIEAAFRAAGMLSGGSNLIRIARMPEGLDPDDYMIKFGGEQFKSDVIGASQTLMSFKMDYFRRKRNLSDEGDRLLYIEDVLREVSMLKQAVARDHYLRLLADEFSISLDALKVQAKQLQKQLQRKSERKQQREAVQIAQKKQLPPAFEMAERMLLAQMMRSREVTARVQEAIGGNFSVDVHQALAAFLYAFYEEGHEPDEGLFIQGLEDISLQRIAAQISLMPVSPQIDEQEIGDCVSQVLKHSEVLMIEEKERERKQAEESGRFELSAMLLSEIIEMKKALGK</sequence>
<feature type="coiled-coil region" evidence="14">
    <location>
        <begin position="420"/>
        <end position="454"/>
    </location>
</feature>
<organism evidence="16 17">
    <name type="scientific">Sporolactobacillus spathodeae</name>
    <dbReference type="NCBI Taxonomy" id="1465502"/>
    <lineage>
        <taxon>Bacteria</taxon>
        <taxon>Bacillati</taxon>
        <taxon>Bacillota</taxon>
        <taxon>Bacilli</taxon>
        <taxon>Bacillales</taxon>
        <taxon>Sporolactobacillaceae</taxon>
        <taxon>Sporolactobacillus</taxon>
    </lineage>
</organism>
<dbReference type="Gene3D" id="6.10.140.360">
    <property type="match status" value="1"/>
</dbReference>